<dbReference type="Gene3D" id="3.30.740.10">
    <property type="entry name" value="Protein Inhibitor Of Neuronal Nitric Oxide Synthase"/>
    <property type="match status" value="1"/>
</dbReference>
<dbReference type="GO" id="GO:0030286">
    <property type="term" value="C:dynein complex"/>
    <property type="evidence" value="ECO:0007669"/>
    <property type="project" value="InterPro"/>
</dbReference>
<keyword evidence="2" id="KW-1185">Reference proteome</keyword>
<dbReference type="GO" id="GO:0007017">
    <property type="term" value="P:microtubule-based process"/>
    <property type="evidence" value="ECO:0007669"/>
    <property type="project" value="InterPro"/>
</dbReference>
<organism evidence="1 2">
    <name type="scientific">Opisthorchis viverrini</name>
    <name type="common">Southeast Asian liver fluke</name>
    <dbReference type="NCBI Taxonomy" id="6198"/>
    <lineage>
        <taxon>Eukaryota</taxon>
        <taxon>Metazoa</taxon>
        <taxon>Spiralia</taxon>
        <taxon>Lophotrochozoa</taxon>
        <taxon>Platyhelminthes</taxon>
        <taxon>Trematoda</taxon>
        <taxon>Digenea</taxon>
        <taxon>Opisthorchiida</taxon>
        <taxon>Opisthorchiata</taxon>
        <taxon>Opisthorchiidae</taxon>
        <taxon>Opisthorchis</taxon>
    </lineage>
</organism>
<reference evidence="1 2" key="1">
    <citation type="submission" date="2015-03" db="EMBL/GenBank/DDBJ databases">
        <title>Draft genome of the nematode, Opisthorchis viverrini.</title>
        <authorList>
            <person name="Mitreva M."/>
        </authorList>
    </citation>
    <scope>NUCLEOTIDE SEQUENCE [LARGE SCALE GENOMIC DNA]</scope>
    <source>
        <strain evidence="1">Khon Kaen</strain>
    </source>
</reference>
<dbReference type="SUPFAM" id="SSF54648">
    <property type="entry name" value="DLC"/>
    <property type="match status" value="1"/>
</dbReference>
<proteinExistence type="predicted"/>
<evidence type="ECO:0000313" key="1">
    <source>
        <dbReference type="EMBL" id="OON21234.1"/>
    </source>
</evidence>
<dbReference type="Proteomes" id="UP000243686">
    <property type="component" value="Unassembled WGS sequence"/>
</dbReference>
<evidence type="ECO:0008006" key="3">
    <source>
        <dbReference type="Google" id="ProtNLM"/>
    </source>
</evidence>
<dbReference type="InterPro" id="IPR001372">
    <property type="entry name" value="Dynein_light_chain_typ-1/2"/>
</dbReference>
<sequence>MDWPSRTHTHCFVVSFLLDHHAETKKCCLRFHKFAHRLRTSSTTTSNVCACDVFGVQVFFIIEIRYVFHIQTQLAVDQYRDLSSNDMSFQPTQLIRKYAHNYGVTATPKYKCLLANPVAWHPCVCSSFMYPQGHVTEMKKLEQSFERALFASPLESRNIAPIEVIHSQMEEFMQNRVVRMSNQLIPLDDFAPTEVLADASKKLKSSLERAYGSTWQVVIIEGSYWTTHTHSVRRTFHFRHGSKSIVVWQTPIRRRLDRTTS</sequence>
<dbReference type="Pfam" id="PF01221">
    <property type="entry name" value="Dynein_light"/>
    <property type="match status" value="1"/>
</dbReference>
<dbReference type="EMBL" id="KV892220">
    <property type="protein sequence ID" value="OON21234.1"/>
    <property type="molecule type" value="Genomic_DNA"/>
</dbReference>
<name>A0A1S8X3D0_OPIVI</name>
<dbReference type="InterPro" id="IPR037177">
    <property type="entry name" value="DLC_sf"/>
</dbReference>
<dbReference type="CDD" id="cd21454">
    <property type="entry name" value="DLC-like_TAL"/>
    <property type="match status" value="1"/>
</dbReference>
<evidence type="ECO:0000313" key="2">
    <source>
        <dbReference type="Proteomes" id="UP000243686"/>
    </source>
</evidence>
<dbReference type="AlphaFoldDB" id="A0A1S8X3D0"/>
<accession>A0A1S8X3D0</accession>
<dbReference type="SMART" id="SM01375">
    <property type="entry name" value="Dynein_light"/>
    <property type="match status" value="1"/>
</dbReference>
<gene>
    <name evidence="1" type="ORF">X801_02868</name>
</gene>
<protein>
    <recommendedName>
        <fullName evidence="3">Dynein light chain</fullName>
    </recommendedName>
</protein>